<dbReference type="Pfam" id="PF13360">
    <property type="entry name" value="PQQ_2"/>
    <property type="match status" value="1"/>
</dbReference>
<dbReference type="SMART" id="SM00564">
    <property type="entry name" value="PQQ"/>
    <property type="match status" value="4"/>
</dbReference>
<dbReference type="RefSeq" id="WP_145342737.1">
    <property type="nucleotide sequence ID" value="NZ_CP036261.1"/>
</dbReference>
<dbReference type="AlphaFoldDB" id="A0A517LVY7"/>
<evidence type="ECO:0000256" key="1">
    <source>
        <dbReference type="SAM" id="SignalP"/>
    </source>
</evidence>
<dbReference type="KEGG" id="ruv:EC9_09620"/>
<keyword evidence="4" id="KW-1185">Reference proteome</keyword>
<evidence type="ECO:0000259" key="2">
    <source>
        <dbReference type="Pfam" id="PF13360"/>
    </source>
</evidence>
<dbReference type="Proteomes" id="UP000319557">
    <property type="component" value="Chromosome"/>
</dbReference>
<accession>A0A517LVY7</accession>
<feature type="signal peptide" evidence="1">
    <location>
        <begin position="1"/>
        <end position="21"/>
    </location>
</feature>
<dbReference type="InterPro" id="IPR018391">
    <property type="entry name" value="PQQ_b-propeller_rpt"/>
</dbReference>
<dbReference type="OrthoDB" id="244732at2"/>
<protein>
    <submittedName>
        <fullName evidence="3">Outer membrane protein assembly factor BamB</fullName>
    </submittedName>
</protein>
<name>A0A517LVY7_9BACT</name>
<dbReference type="PANTHER" id="PTHR34512">
    <property type="entry name" value="CELL SURFACE PROTEIN"/>
    <property type="match status" value="1"/>
</dbReference>
<feature type="chain" id="PRO_5021828481" evidence="1">
    <location>
        <begin position="22"/>
        <end position="759"/>
    </location>
</feature>
<dbReference type="PANTHER" id="PTHR34512:SF30">
    <property type="entry name" value="OUTER MEMBRANE PROTEIN ASSEMBLY FACTOR BAMB"/>
    <property type="match status" value="1"/>
</dbReference>
<dbReference type="Gene3D" id="2.130.10.10">
    <property type="entry name" value="YVTN repeat-like/Quinoprotein amine dehydrogenase"/>
    <property type="match status" value="1"/>
</dbReference>
<dbReference type="SUPFAM" id="SSF50998">
    <property type="entry name" value="Quinoprotein alcohol dehydrogenase-like"/>
    <property type="match status" value="1"/>
</dbReference>
<feature type="domain" description="Pyrrolo-quinoline quinone repeat" evidence="2">
    <location>
        <begin position="483"/>
        <end position="651"/>
    </location>
</feature>
<dbReference type="EMBL" id="CP036261">
    <property type="protein sequence ID" value="QDS86788.1"/>
    <property type="molecule type" value="Genomic_DNA"/>
</dbReference>
<evidence type="ECO:0000313" key="4">
    <source>
        <dbReference type="Proteomes" id="UP000319557"/>
    </source>
</evidence>
<dbReference type="InterPro" id="IPR011047">
    <property type="entry name" value="Quinoprotein_ADH-like_sf"/>
</dbReference>
<sequence precursor="true">MRFLVCQALLLLLISPGLGWAQRGAVPADIPELETSGRIALQQIDQLIGAQSWDAAVDEILRLADTSGERLIQIDLDPNTTESLQRWVPVRDYLNDRLVRWGLAAPEVLSRYRQRIDSLAAAAVEAAATQKDLSQADSAVREFLASSHGDAALRLQADLAIDRGWAQRGRDALVRIDSRLQATGVGENPVAMVPAVAWNPLLVRYPESVAAIAEQVSRDDRGLSFGSYRGTALPLPELAARLPYCSVLQGDIPRAERELALVQTMFEAFADSPAEQTLRRAIAAAKEESTASDATVRFAEFPIWTTPLHRIDRDPTLDSVSGSSGAAGSRRASYFPAVWNGRVFVHDVNRIVGFDLRTGAGWPIEDSNAAVFDTGQPSEEILPPAALPASGWPRFTLNVVGDRMVARLGPAVTGWLPVMRKPPGSASSVAVFDLDGEGRLLDAYPKSLDAEELGDYEIEAPPLLVGDRIFCGITRRAGSLYTSRVLCIDLRSGQRLWISPELAVGPMPNQPPANRVSHATVAYREGMLFYHANLGTVSAIDAQTGKIRWLVRYERGSAHDNPFRDEPFVDDRDLSPVLLDAELAIVAAADCGRVFALDSATGQTLWTSGPELAEDVECLLGTTATHVIASGDRLYWIDKFTGRVDAVFAGGSTSLAAGGSSQPRTAGRGAIAGNRIYWPTDDAILVFDAVLADTDTRHAMRMVDRIDLLPSDLRGGNLLIRDGYLILASPDRLAVFDSREFKVATIAPGSPIGETLKHE</sequence>
<evidence type="ECO:0000313" key="3">
    <source>
        <dbReference type="EMBL" id="QDS86788.1"/>
    </source>
</evidence>
<gene>
    <name evidence="3" type="primary">bamB_1</name>
    <name evidence="3" type="ORF">EC9_09620</name>
</gene>
<keyword evidence="1" id="KW-0732">Signal</keyword>
<dbReference type="InterPro" id="IPR015943">
    <property type="entry name" value="WD40/YVTN_repeat-like_dom_sf"/>
</dbReference>
<reference evidence="3 4" key="1">
    <citation type="submission" date="2019-02" db="EMBL/GenBank/DDBJ databases">
        <title>Deep-cultivation of Planctomycetes and their phenomic and genomic characterization uncovers novel biology.</title>
        <authorList>
            <person name="Wiegand S."/>
            <person name="Jogler M."/>
            <person name="Boedeker C."/>
            <person name="Pinto D."/>
            <person name="Vollmers J."/>
            <person name="Rivas-Marin E."/>
            <person name="Kohn T."/>
            <person name="Peeters S.H."/>
            <person name="Heuer A."/>
            <person name="Rast P."/>
            <person name="Oberbeckmann S."/>
            <person name="Bunk B."/>
            <person name="Jeske O."/>
            <person name="Meyerdierks A."/>
            <person name="Storesund J.E."/>
            <person name="Kallscheuer N."/>
            <person name="Luecker S."/>
            <person name="Lage O.M."/>
            <person name="Pohl T."/>
            <person name="Merkel B.J."/>
            <person name="Hornburger P."/>
            <person name="Mueller R.-W."/>
            <person name="Bruemmer F."/>
            <person name="Labrenz M."/>
            <person name="Spormann A.M."/>
            <person name="Op den Camp H."/>
            <person name="Overmann J."/>
            <person name="Amann R."/>
            <person name="Jetten M.S.M."/>
            <person name="Mascher T."/>
            <person name="Medema M.H."/>
            <person name="Devos D.P."/>
            <person name="Kaster A.-K."/>
            <person name="Ovreas L."/>
            <person name="Rohde M."/>
            <person name="Galperin M.Y."/>
            <person name="Jogler C."/>
        </authorList>
    </citation>
    <scope>NUCLEOTIDE SEQUENCE [LARGE SCALE GENOMIC DNA]</scope>
    <source>
        <strain evidence="3 4">EC9</strain>
    </source>
</reference>
<dbReference type="InterPro" id="IPR002372">
    <property type="entry name" value="PQQ_rpt_dom"/>
</dbReference>
<proteinExistence type="predicted"/>
<organism evidence="3 4">
    <name type="scientific">Rosistilla ulvae</name>
    <dbReference type="NCBI Taxonomy" id="1930277"/>
    <lineage>
        <taxon>Bacteria</taxon>
        <taxon>Pseudomonadati</taxon>
        <taxon>Planctomycetota</taxon>
        <taxon>Planctomycetia</taxon>
        <taxon>Pirellulales</taxon>
        <taxon>Pirellulaceae</taxon>
        <taxon>Rosistilla</taxon>
    </lineage>
</organism>